<gene>
    <name evidence="6" type="ORF">IOQ59_19310</name>
</gene>
<dbReference type="EMBL" id="JADEYS010000027">
    <property type="protein sequence ID" value="MBE9399416.1"/>
    <property type="molecule type" value="Genomic_DNA"/>
</dbReference>
<dbReference type="InterPro" id="IPR000847">
    <property type="entry name" value="LysR_HTH_N"/>
</dbReference>
<protein>
    <submittedName>
        <fullName evidence="6">LysR family transcriptional regulator</fullName>
    </submittedName>
</protein>
<dbReference type="GO" id="GO:0003700">
    <property type="term" value="F:DNA-binding transcription factor activity"/>
    <property type="evidence" value="ECO:0007669"/>
    <property type="project" value="InterPro"/>
</dbReference>
<dbReference type="Pfam" id="PF00126">
    <property type="entry name" value="HTH_1"/>
    <property type="match status" value="1"/>
</dbReference>
<dbReference type="InterPro" id="IPR050176">
    <property type="entry name" value="LTTR"/>
</dbReference>
<dbReference type="AlphaFoldDB" id="A0A8J7K8T0"/>
<dbReference type="Proteomes" id="UP000640333">
    <property type="component" value="Unassembled WGS sequence"/>
</dbReference>
<dbReference type="InterPro" id="IPR036388">
    <property type="entry name" value="WH-like_DNA-bd_sf"/>
</dbReference>
<organism evidence="6 7">
    <name type="scientific">Pontibacterium sinense</name>
    <dbReference type="NCBI Taxonomy" id="2781979"/>
    <lineage>
        <taxon>Bacteria</taxon>
        <taxon>Pseudomonadati</taxon>
        <taxon>Pseudomonadota</taxon>
        <taxon>Gammaproteobacteria</taxon>
        <taxon>Oceanospirillales</taxon>
        <taxon>Oceanospirillaceae</taxon>
        <taxon>Pontibacterium</taxon>
    </lineage>
</organism>
<dbReference type="Gene3D" id="1.10.10.10">
    <property type="entry name" value="Winged helix-like DNA-binding domain superfamily/Winged helix DNA-binding domain"/>
    <property type="match status" value="1"/>
</dbReference>
<dbReference type="PROSITE" id="PS50931">
    <property type="entry name" value="HTH_LYSR"/>
    <property type="match status" value="1"/>
</dbReference>
<keyword evidence="3" id="KW-0238">DNA-binding</keyword>
<dbReference type="RefSeq" id="WP_193955111.1">
    <property type="nucleotide sequence ID" value="NZ_JADEYS010000027.1"/>
</dbReference>
<proteinExistence type="inferred from homology"/>
<dbReference type="InterPro" id="IPR005119">
    <property type="entry name" value="LysR_subst-bd"/>
</dbReference>
<dbReference type="SUPFAM" id="SSF46785">
    <property type="entry name" value="Winged helix' DNA-binding domain"/>
    <property type="match status" value="1"/>
</dbReference>
<comment type="caution">
    <text evidence="6">The sequence shown here is derived from an EMBL/GenBank/DDBJ whole genome shotgun (WGS) entry which is preliminary data.</text>
</comment>
<dbReference type="InterPro" id="IPR036390">
    <property type="entry name" value="WH_DNA-bd_sf"/>
</dbReference>
<keyword evidence="4" id="KW-0804">Transcription</keyword>
<keyword evidence="7" id="KW-1185">Reference proteome</keyword>
<comment type="similarity">
    <text evidence="1">Belongs to the LysR transcriptional regulatory family.</text>
</comment>
<name>A0A8J7K8T0_9GAMM</name>
<dbReference type="GO" id="GO:0003677">
    <property type="term" value="F:DNA binding"/>
    <property type="evidence" value="ECO:0007669"/>
    <property type="project" value="UniProtKB-KW"/>
</dbReference>
<sequence length="285" mass="31647">MKDLSIPLLRTFVTVARTQNLTNAAQSLHKAPSTISMQLNRLEELLDARLLERGQYGVRLTAAGRQLEEDARQLINLHDQIVGNYQHGTINGTVRLGTHDQYATRALTPILEAFVLSYPEANLEVFSDHRPQQLRKMLDDGKLDIALVEMPLRSEGGERLTLDELVWVRSQAHQVEQRSPLPLAVFPEGCYHRECAQSTLNDADINYRIAFSSQSRAGILSAVRAGIGVGVLPRSTVEQDMIVVESGLPPLPKTNTTLFIAKQVNEASTRLSNTIREGARNGLLH</sequence>
<accession>A0A8J7K8T0</accession>
<evidence type="ECO:0000256" key="2">
    <source>
        <dbReference type="ARBA" id="ARBA00023015"/>
    </source>
</evidence>
<dbReference type="SUPFAM" id="SSF53850">
    <property type="entry name" value="Periplasmic binding protein-like II"/>
    <property type="match status" value="1"/>
</dbReference>
<dbReference type="PANTHER" id="PTHR30579">
    <property type="entry name" value="TRANSCRIPTIONAL REGULATOR"/>
    <property type="match status" value="1"/>
</dbReference>
<evidence type="ECO:0000313" key="7">
    <source>
        <dbReference type="Proteomes" id="UP000640333"/>
    </source>
</evidence>
<dbReference type="Pfam" id="PF03466">
    <property type="entry name" value="LysR_substrate"/>
    <property type="match status" value="1"/>
</dbReference>
<dbReference type="Gene3D" id="3.40.190.10">
    <property type="entry name" value="Periplasmic binding protein-like II"/>
    <property type="match status" value="2"/>
</dbReference>
<dbReference type="FunFam" id="1.10.10.10:FF:000001">
    <property type="entry name" value="LysR family transcriptional regulator"/>
    <property type="match status" value="1"/>
</dbReference>
<evidence type="ECO:0000256" key="3">
    <source>
        <dbReference type="ARBA" id="ARBA00023125"/>
    </source>
</evidence>
<evidence type="ECO:0000259" key="5">
    <source>
        <dbReference type="PROSITE" id="PS50931"/>
    </source>
</evidence>
<dbReference type="PANTHER" id="PTHR30579:SF7">
    <property type="entry name" value="HTH-TYPE TRANSCRIPTIONAL REGULATOR LRHA-RELATED"/>
    <property type="match status" value="1"/>
</dbReference>
<evidence type="ECO:0000256" key="1">
    <source>
        <dbReference type="ARBA" id="ARBA00009437"/>
    </source>
</evidence>
<feature type="domain" description="HTH lysR-type" evidence="5">
    <location>
        <begin position="4"/>
        <end position="61"/>
    </location>
</feature>
<evidence type="ECO:0000256" key="4">
    <source>
        <dbReference type="ARBA" id="ARBA00023163"/>
    </source>
</evidence>
<reference evidence="6" key="1">
    <citation type="submission" date="2020-10" db="EMBL/GenBank/DDBJ databases">
        <title>Bacterium isolated from coastal waters sediment.</title>
        <authorList>
            <person name="Chen R.-J."/>
            <person name="Lu D.-C."/>
            <person name="Zhu K.-L."/>
            <person name="Du Z.-J."/>
        </authorList>
    </citation>
    <scope>NUCLEOTIDE SEQUENCE</scope>
    <source>
        <strain evidence="6">N1Y112</strain>
    </source>
</reference>
<keyword evidence="2" id="KW-0805">Transcription regulation</keyword>
<evidence type="ECO:0000313" key="6">
    <source>
        <dbReference type="EMBL" id="MBE9399416.1"/>
    </source>
</evidence>